<dbReference type="InterPro" id="IPR013785">
    <property type="entry name" value="Aldolase_TIM"/>
</dbReference>
<protein>
    <submittedName>
        <fullName evidence="6">GTP 3',8-cyclase</fullName>
    </submittedName>
</protein>
<keyword evidence="4" id="KW-0411">Iron-sulfur</keyword>
<name>A0ABZ3FDH0_9FIRM</name>
<evidence type="ECO:0000256" key="1">
    <source>
        <dbReference type="ARBA" id="ARBA00022691"/>
    </source>
</evidence>
<organism evidence="6 7">
    <name type="scientific">Terrisporobacter petrolearius</name>
    <dbReference type="NCBI Taxonomy" id="1460447"/>
    <lineage>
        <taxon>Bacteria</taxon>
        <taxon>Bacillati</taxon>
        <taxon>Bacillota</taxon>
        <taxon>Clostridia</taxon>
        <taxon>Peptostreptococcales</taxon>
        <taxon>Peptostreptococcaceae</taxon>
        <taxon>Terrisporobacter</taxon>
    </lineage>
</organism>
<gene>
    <name evidence="6" type="primary">moaA_5</name>
    <name evidence="6" type="ORF">TPELB_21810</name>
</gene>
<reference evidence="6 7" key="1">
    <citation type="submission" date="2024-04" db="EMBL/GenBank/DDBJ databases">
        <title>Isolation and characterization of novel acetogenic strains of the genera Terrisporobacter and Acetoanaerobium.</title>
        <authorList>
            <person name="Boeer T."/>
            <person name="Schueler M.A."/>
            <person name="Lueschen A."/>
            <person name="Eysell L."/>
            <person name="Droege J."/>
            <person name="Heinemann M."/>
            <person name="Engelhardt L."/>
            <person name="Basen M."/>
            <person name="Daniel R."/>
        </authorList>
    </citation>
    <scope>NUCLEOTIDE SEQUENCE [LARGE SCALE GENOMIC DNA]</scope>
    <source>
        <strain evidence="6 7">ELB</strain>
    </source>
</reference>
<dbReference type="Gene3D" id="3.20.20.70">
    <property type="entry name" value="Aldolase class I"/>
    <property type="match status" value="1"/>
</dbReference>
<keyword evidence="3" id="KW-0408">Iron</keyword>
<dbReference type="Pfam" id="PF04055">
    <property type="entry name" value="Radical_SAM"/>
    <property type="match status" value="1"/>
</dbReference>
<evidence type="ECO:0000259" key="5">
    <source>
        <dbReference type="Pfam" id="PF04055"/>
    </source>
</evidence>
<dbReference type="EMBL" id="CP154622">
    <property type="protein sequence ID" value="XAM41868.1"/>
    <property type="molecule type" value="Genomic_DNA"/>
</dbReference>
<dbReference type="InterPro" id="IPR058240">
    <property type="entry name" value="rSAM_sf"/>
</dbReference>
<dbReference type="RefSeq" id="WP_343337067.1">
    <property type="nucleotide sequence ID" value="NZ_CP154622.1"/>
</dbReference>
<dbReference type="SFLD" id="SFLDS00029">
    <property type="entry name" value="Radical_SAM"/>
    <property type="match status" value="1"/>
</dbReference>
<keyword evidence="7" id="KW-1185">Reference proteome</keyword>
<evidence type="ECO:0000313" key="6">
    <source>
        <dbReference type="EMBL" id="XAM41868.1"/>
    </source>
</evidence>
<dbReference type="PANTHER" id="PTHR11228:SF7">
    <property type="entry name" value="PQQA PEPTIDE CYCLASE"/>
    <property type="match status" value="1"/>
</dbReference>
<dbReference type="InterPro" id="IPR050377">
    <property type="entry name" value="Radical_SAM_PqqE_MftC-like"/>
</dbReference>
<feature type="domain" description="Radical SAM core" evidence="5">
    <location>
        <begin position="17"/>
        <end position="110"/>
    </location>
</feature>
<dbReference type="Proteomes" id="UP001477947">
    <property type="component" value="Chromosome"/>
</dbReference>
<dbReference type="InterPro" id="IPR007197">
    <property type="entry name" value="rSAM"/>
</dbReference>
<dbReference type="PANTHER" id="PTHR11228">
    <property type="entry name" value="RADICAL SAM DOMAIN PROTEIN"/>
    <property type="match status" value="1"/>
</dbReference>
<sequence length="257" mass="29801">MSFQPLDKINIEYLELVVTTKCTLKCKDCANLIPLYKNPYSIEFNVIKESLLILLENVESIEKFRILGGEPFLYDDLDKVINLTLKEDKIKKVEIVTNGTIYPKNMKLIETMINEKIKVVISDYGDLSKNKDKLLQMKKKYGINAELLKIDHWLDYSKIHCRNRSESDLQQQYTRCNHQCMSLFNGVLYECPRCGHGMDLGIIEKKENEYINLLDDNADNIGEKLIKTFSGNKKFISACNYCDVERNIKKIPVALQL</sequence>
<dbReference type="CDD" id="cd01335">
    <property type="entry name" value="Radical_SAM"/>
    <property type="match status" value="1"/>
</dbReference>
<keyword evidence="1" id="KW-0949">S-adenosyl-L-methionine</keyword>
<evidence type="ECO:0000256" key="4">
    <source>
        <dbReference type="ARBA" id="ARBA00023014"/>
    </source>
</evidence>
<evidence type="ECO:0000256" key="2">
    <source>
        <dbReference type="ARBA" id="ARBA00022723"/>
    </source>
</evidence>
<dbReference type="SUPFAM" id="SSF102114">
    <property type="entry name" value="Radical SAM enzymes"/>
    <property type="match status" value="1"/>
</dbReference>
<evidence type="ECO:0000256" key="3">
    <source>
        <dbReference type="ARBA" id="ARBA00023004"/>
    </source>
</evidence>
<accession>A0ABZ3FDH0</accession>
<proteinExistence type="predicted"/>
<evidence type="ECO:0000313" key="7">
    <source>
        <dbReference type="Proteomes" id="UP001477947"/>
    </source>
</evidence>
<keyword evidence="2" id="KW-0479">Metal-binding</keyword>